<comment type="catalytic activity">
    <reaction evidence="4">
        <text>chorismate + L-glutamine = anthranilate + pyruvate + L-glutamate + H(+)</text>
        <dbReference type="Rhea" id="RHEA:21732"/>
        <dbReference type="ChEBI" id="CHEBI:15361"/>
        <dbReference type="ChEBI" id="CHEBI:15378"/>
        <dbReference type="ChEBI" id="CHEBI:16567"/>
        <dbReference type="ChEBI" id="CHEBI:29748"/>
        <dbReference type="ChEBI" id="CHEBI:29985"/>
        <dbReference type="ChEBI" id="CHEBI:58359"/>
        <dbReference type="EC" id="4.1.3.27"/>
    </reaction>
</comment>
<keyword evidence="8" id="KW-1185">Reference proteome</keyword>
<dbReference type="InterPro" id="IPR006221">
    <property type="entry name" value="TrpG/PapA_dom"/>
</dbReference>
<dbReference type="InterPro" id="IPR015890">
    <property type="entry name" value="Chorismate_C"/>
</dbReference>
<evidence type="ECO:0000313" key="8">
    <source>
        <dbReference type="Proteomes" id="UP000004816"/>
    </source>
</evidence>
<dbReference type="SUPFAM" id="SSF52317">
    <property type="entry name" value="Class I glutamine amidotransferase-like"/>
    <property type="match status" value="1"/>
</dbReference>
<dbReference type="OrthoDB" id="8594609at2"/>
<evidence type="ECO:0000256" key="4">
    <source>
        <dbReference type="ARBA" id="ARBA00047683"/>
    </source>
</evidence>
<evidence type="ECO:0000259" key="5">
    <source>
        <dbReference type="Pfam" id="PF00117"/>
    </source>
</evidence>
<dbReference type="InterPro" id="IPR005801">
    <property type="entry name" value="ADC_synthase"/>
</dbReference>
<dbReference type="PRINTS" id="PR00096">
    <property type="entry name" value="GATASE"/>
</dbReference>
<dbReference type="GO" id="GO:0004049">
    <property type="term" value="F:anthranilate synthase activity"/>
    <property type="evidence" value="ECO:0007669"/>
    <property type="project" value="UniProtKB-EC"/>
</dbReference>
<keyword evidence="2" id="KW-0315">Glutamine amidotransferase</keyword>
<sequence length="650" mass="70247">MSERLLDLVFSENPPPFAVLSRPETLGHDRLDVLVGEMTAVPTLADLPIPEPGRGVPGQHDLLALIPYRQIAERGFQAPEDGAALQAMRVAAQAVVPSEEFVRRVPPVKLGLENGAFDLDDEQYAAGVRRIIEEEIGRGAGANFVFKRTFIGQLQQYSTATALAIYRRLLAMERGAYWTFLVHTREATFIGATPERHISVNNSVAVMNPISGTYRYPAEGPTLEGVLSFLDDAKETDELYMVVDEELKMMARICPEGGRAQGPFLKEMARLAHTEYLITGTTDQDPRAVLRETMFAPTVTGSPLESACRVIARHEPLGRRYYSGVVALFGTDQLGGRALDSSILIRTAEIDRTGRLEFATGATIVRHSNPLGEVAETRGKAAGFLAAITGDVRPSLGAHPEVLAALAKRNTDIGDFWLGQVAASELCAAAAGHRRCGLFSGLSAIMVDAEDSFTSMIALQLRSLGLAVDLVRFDDADGFGALLSSGGYDLVVMGPGPGDPTSQTDPKIRTMRSLIAEARASELPLLAVCLSHQILCDHLGLPLVRRPSPNQGKQLEIDLFGRRRTVGFYNAYAAQRPPLLSEQAPELELAVDEETGQVHALRGRGLASVQFHPESVLTRDGVGIFADLLHWLFPEGGTAVELSALRGAEG</sequence>
<dbReference type="GO" id="GO:0000162">
    <property type="term" value="P:L-tryptophan biosynthetic process"/>
    <property type="evidence" value="ECO:0007669"/>
    <property type="project" value="TreeGrafter"/>
</dbReference>
<feature type="domain" description="Glutamine amidotransferase" evidence="5">
    <location>
        <begin position="446"/>
        <end position="628"/>
    </location>
</feature>
<dbReference type="InterPro" id="IPR029062">
    <property type="entry name" value="Class_I_gatase-like"/>
</dbReference>
<dbReference type="CDD" id="cd01743">
    <property type="entry name" value="GATase1_Anthranilate_Synthase"/>
    <property type="match status" value="1"/>
</dbReference>
<dbReference type="PROSITE" id="PS51273">
    <property type="entry name" value="GATASE_TYPE_1"/>
    <property type="match status" value="1"/>
</dbReference>
<dbReference type="SUPFAM" id="SSF56322">
    <property type="entry name" value="ADC synthase"/>
    <property type="match status" value="1"/>
</dbReference>
<evidence type="ECO:0000256" key="2">
    <source>
        <dbReference type="ARBA" id="ARBA00022962"/>
    </source>
</evidence>
<feature type="domain" description="Chorismate-utilising enzyme C-terminal" evidence="6">
    <location>
        <begin position="121"/>
        <end position="380"/>
    </location>
</feature>
<dbReference type="InterPro" id="IPR017926">
    <property type="entry name" value="GATASE"/>
</dbReference>
<dbReference type="PANTHER" id="PTHR11236:SF49">
    <property type="entry name" value="ANTHRANILATE SYNTHASE COMPONENT 1"/>
    <property type="match status" value="1"/>
</dbReference>
<dbReference type="InterPro" id="IPR019999">
    <property type="entry name" value="Anth_synth_I-like"/>
</dbReference>
<dbReference type="Pfam" id="PF00117">
    <property type="entry name" value="GATase"/>
    <property type="match status" value="1"/>
</dbReference>
<keyword evidence="3" id="KW-0456">Lyase</keyword>
<comment type="caution">
    <text evidence="7">The sequence shown here is derived from an EMBL/GenBank/DDBJ whole genome shotgun (WGS) entry which is preliminary data.</text>
</comment>
<dbReference type="eggNOG" id="COG0512">
    <property type="taxonomic scope" value="Bacteria"/>
</dbReference>
<dbReference type="RefSeq" id="WP_007466985.1">
    <property type="nucleotide sequence ID" value="NZ_KI391954.1"/>
</dbReference>
<organism evidence="7 8">
    <name type="scientific">Segniliparus rugosus (strain ATCC BAA-974 / DSM 45345 / CCUG 50838 / CIP 108380 / JCM 13579 / CDC 945)</name>
    <dbReference type="NCBI Taxonomy" id="679197"/>
    <lineage>
        <taxon>Bacteria</taxon>
        <taxon>Bacillati</taxon>
        <taxon>Actinomycetota</taxon>
        <taxon>Actinomycetes</taxon>
        <taxon>Mycobacteriales</taxon>
        <taxon>Segniliparaceae</taxon>
        <taxon>Segniliparus</taxon>
    </lineage>
</organism>
<reference evidence="7 8" key="1">
    <citation type="journal article" date="2011" name="Stand. Genomic Sci.">
        <title>High quality draft genome sequence of Segniliparus rugosus CDC 945(T)= (ATCC BAA-974(T)).</title>
        <authorList>
            <person name="Earl A.M."/>
            <person name="Desjardins C.A."/>
            <person name="Fitzgerald M.G."/>
            <person name="Arachchi H.M."/>
            <person name="Zeng Q."/>
            <person name="Mehta T."/>
            <person name="Griggs A."/>
            <person name="Birren B.W."/>
            <person name="Toney N.C."/>
            <person name="Carr J."/>
            <person name="Posey J."/>
            <person name="Butler W.R."/>
        </authorList>
    </citation>
    <scope>NUCLEOTIDE SEQUENCE [LARGE SCALE GENOMIC DNA]</scope>
    <source>
        <strain evidence="8">ATCC BAA-974 / DSM 45345 / CCUG 50838 / CIP 108380 / JCM 13579 / CDC 945</strain>
    </source>
</reference>
<evidence type="ECO:0000313" key="7">
    <source>
        <dbReference type="EMBL" id="EFV14912.1"/>
    </source>
</evidence>
<protein>
    <recommendedName>
        <fullName evidence="1">anthranilate synthase</fullName>
        <ecNumber evidence="1">4.1.3.27</ecNumber>
    </recommendedName>
</protein>
<proteinExistence type="predicted"/>
<accession>E5XL44</accession>
<dbReference type="Pfam" id="PF00425">
    <property type="entry name" value="Chorismate_bind"/>
    <property type="match status" value="1"/>
</dbReference>
<dbReference type="PRINTS" id="PR00097">
    <property type="entry name" value="ANTSNTHASEII"/>
</dbReference>
<evidence type="ECO:0000256" key="3">
    <source>
        <dbReference type="ARBA" id="ARBA00023239"/>
    </source>
</evidence>
<dbReference type="EMBL" id="ACZI02000003">
    <property type="protein sequence ID" value="EFV14912.1"/>
    <property type="molecule type" value="Genomic_DNA"/>
</dbReference>
<evidence type="ECO:0000259" key="6">
    <source>
        <dbReference type="Pfam" id="PF00425"/>
    </source>
</evidence>
<dbReference type="EC" id="4.1.3.27" evidence="1"/>
<dbReference type="eggNOG" id="COG0147">
    <property type="taxonomic scope" value="Bacteria"/>
</dbReference>
<dbReference type="STRING" id="679197.HMPREF9336_00213"/>
<evidence type="ECO:0000256" key="1">
    <source>
        <dbReference type="ARBA" id="ARBA00012266"/>
    </source>
</evidence>
<dbReference type="Proteomes" id="UP000004816">
    <property type="component" value="Unassembled WGS sequence"/>
</dbReference>
<dbReference type="AlphaFoldDB" id="E5XL44"/>
<gene>
    <name evidence="7" type="ORF">HMPREF9336_00213</name>
</gene>
<dbReference type="Gene3D" id="3.60.120.10">
    <property type="entry name" value="Anthranilate synthase"/>
    <property type="match status" value="1"/>
</dbReference>
<dbReference type="PANTHER" id="PTHR11236">
    <property type="entry name" value="AMINOBENZOATE/ANTHRANILATE SYNTHASE"/>
    <property type="match status" value="1"/>
</dbReference>
<name>E5XL44_SEGRC</name>
<dbReference type="HOGENOM" id="CLU_028026_0_0_11"/>
<dbReference type="Gene3D" id="3.40.50.880">
    <property type="match status" value="1"/>
</dbReference>